<keyword evidence="1" id="KW-0233">DNA recombination</keyword>
<comment type="caution">
    <text evidence="3">The sequence shown here is derived from an EMBL/GenBank/DDBJ whole genome shotgun (WGS) entry which is preliminary data.</text>
</comment>
<evidence type="ECO:0000313" key="3">
    <source>
        <dbReference type="EMBL" id="MFC4230625.1"/>
    </source>
</evidence>
<dbReference type="EMBL" id="JBHSDC010000002">
    <property type="protein sequence ID" value="MFC4230625.1"/>
    <property type="molecule type" value="Genomic_DNA"/>
</dbReference>
<feature type="domain" description="Tyr recombinase" evidence="2">
    <location>
        <begin position="138"/>
        <end position="341"/>
    </location>
</feature>
<dbReference type="PROSITE" id="PS51898">
    <property type="entry name" value="TYR_RECOMBINASE"/>
    <property type="match status" value="1"/>
</dbReference>
<evidence type="ECO:0000313" key="4">
    <source>
        <dbReference type="Proteomes" id="UP001595906"/>
    </source>
</evidence>
<name>A0ABV8PTR4_9BACT</name>
<accession>A0ABV8PTR4</accession>
<evidence type="ECO:0000259" key="2">
    <source>
        <dbReference type="PROSITE" id="PS51898"/>
    </source>
</evidence>
<dbReference type="RefSeq" id="WP_379011912.1">
    <property type="nucleotide sequence ID" value="NZ_JBHSDC010000002.1"/>
</dbReference>
<keyword evidence="4" id="KW-1185">Reference proteome</keyword>
<dbReference type="SUPFAM" id="SSF56349">
    <property type="entry name" value="DNA breaking-rejoining enzymes"/>
    <property type="match status" value="1"/>
</dbReference>
<dbReference type="InterPro" id="IPR002104">
    <property type="entry name" value="Integrase_catalytic"/>
</dbReference>
<organism evidence="3 4">
    <name type="scientific">Parasediminibacterium paludis</name>
    <dbReference type="NCBI Taxonomy" id="908966"/>
    <lineage>
        <taxon>Bacteria</taxon>
        <taxon>Pseudomonadati</taxon>
        <taxon>Bacteroidota</taxon>
        <taxon>Chitinophagia</taxon>
        <taxon>Chitinophagales</taxon>
        <taxon>Chitinophagaceae</taxon>
        <taxon>Parasediminibacterium</taxon>
    </lineage>
</organism>
<dbReference type="Pfam" id="PF00589">
    <property type="entry name" value="Phage_integrase"/>
    <property type="match status" value="1"/>
</dbReference>
<sequence>MSTTVKQLSLIIEFQKFITASKSGRRLMPSGKKVRAGTIEQYQCVLLLLVQFQQLQPNPLRILLLTKNSLRVLQKEKLYWCRFFKQFSAFLYKQKNCYDQYTNSVFKILKAFFNYLLKDKCLPVGVFHCQFRIPTEHTNPVVLSPAQLKFLITDTHFESSLPASLQRTKDIVVFGCTVGLRYQDLMRLKKQHIQFAEDGVYIVLHTQKTGTEVKIPLPDYAMAILKKYQKKAGVFVLPRLSSTNLNLQIKTLIKSAGWVYNLPKIKQKQGEPVEIKKRKGEGYKFYEHITAHTMRRTAITTLLLLGVDENSVRRISGHAAGSKEFYRYVVIVQDYLNSQVKNAHKRLVSGDEDLM</sequence>
<dbReference type="InterPro" id="IPR050090">
    <property type="entry name" value="Tyrosine_recombinase_XerCD"/>
</dbReference>
<reference evidence="4" key="1">
    <citation type="journal article" date="2019" name="Int. J. Syst. Evol. Microbiol.">
        <title>The Global Catalogue of Microorganisms (GCM) 10K type strain sequencing project: providing services to taxonomists for standard genome sequencing and annotation.</title>
        <authorList>
            <consortium name="The Broad Institute Genomics Platform"/>
            <consortium name="The Broad Institute Genome Sequencing Center for Infectious Disease"/>
            <person name="Wu L."/>
            <person name="Ma J."/>
        </authorList>
    </citation>
    <scope>NUCLEOTIDE SEQUENCE [LARGE SCALE GENOMIC DNA]</scope>
    <source>
        <strain evidence="4">CECT 8010</strain>
    </source>
</reference>
<gene>
    <name evidence="3" type="ORF">ACFOW1_01900</name>
</gene>
<dbReference type="InterPro" id="IPR013762">
    <property type="entry name" value="Integrase-like_cat_sf"/>
</dbReference>
<dbReference type="InterPro" id="IPR011010">
    <property type="entry name" value="DNA_brk_join_enz"/>
</dbReference>
<dbReference type="Proteomes" id="UP001595906">
    <property type="component" value="Unassembled WGS sequence"/>
</dbReference>
<protein>
    <submittedName>
        <fullName evidence="3">Tyrosine-type recombinase/integrase</fullName>
    </submittedName>
</protein>
<dbReference type="PANTHER" id="PTHR30349">
    <property type="entry name" value="PHAGE INTEGRASE-RELATED"/>
    <property type="match status" value="1"/>
</dbReference>
<dbReference type="Gene3D" id="1.10.443.10">
    <property type="entry name" value="Intergrase catalytic core"/>
    <property type="match status" value="1"/>
</dbReference>
<dbReference type="PANTHER" id="PTHR30349:SF64">
    <property type="entry name" value="PROPHAGE INTEGRASE INTD-RELATED"/>
    <property type="match status" value="1"/>
</dbReference>
<evidence type="ECO:0000256" key="1">
    <source>
        <dbReference type="ARBA" id="ARBA00023172"/>
    </source>
</evidence>
<proteinExistence type="predicted"/>